<sequence length="240" mass="24291">MLSAYLLDALAVLLPLDCPACGAATSRAPCSGCRAEAARAGGVRTRVLGPPEDPLLVAVGAAYAGTVRRLLVALKEEGRTAALAPLAALLRPALGAALAGSAAPLVVPPGSWAARVRRGADPVALLVAAAGGRAMHPLRRSRVLRDQVGLGRADRHGNLDGAFLARRRLSCWPPVVLVDDVVTSGATLLELRRAVRAAGGSVRSAAALAGTERRAGDVPAESRGTPGDDRVTGVYGGGTA</sequence>
<keyword evidence="3" id="KW-1185">Reference proteome</keyword>
<dbReference type="AlphaFoldDB" id="A0A160KTB4"/>
<evidence type="ECO:0000313" key="2">
    <source>
        <dbReference type="EMBL" id="AND17026.1"/>
    </source>
</evidence>
<dbReference type="PATRIC" id="fig|33888.3.peg.2105"/>
<accession>A0A160KTB4</accession>
<dbReference type="PANTHER" id="PTHR47505:SF1">
    <property type="entry name" value="DNA UTILIZATION PROTEIN YHGH"/>
    <property type="match status" value="1"/>
</dbReference>
<dbReference type="SUPFAM" id="SSF53271">
    <property type="entry name" value="PRTase-like"/>
    <property type="match status" value="1"/>
</dbReference>
<feature type="region of interest" description="Disordered" evidence="1">
    <location>
        <begin position="210"/>
        <end position="240"/>
    </location>
</feature>
<dbReference type="STRING" id="33888.A6122_1898"/>
<reference evidence="2 3" key="1">
    <citation type="submission" date="2016-05" db="EMBL/GenBank/DDBJ databases">
        <title>Complete genome sequence of Rathayibacter tritici NCPPB 1953.</title>
        <authorList>
            <person name="Park J."/>
            <person name="Lee H.-H."/>
            <person name="Lee S.-W."/>
            <person name="Seo Y.-S."/>
        </authorList>
    </citation>
    <scope>NUCLEOTIDE SEQUENCE [LARGE SCALE GENOMIC DNA]</scope>
    <source>
        <strain evidence="2 3">NCPPB 1953</strain>
    </source>
</reference>
<dbReference type="Proteomes" id="UP000077071">
    <property type="component" value="Chromosome"/>
</dbReference>
<dbReference type="InterPro" id="IPR051910">
    <property type="entry name" value="ComF/GntX_DNA_util-trans"/>
</dbReference>
<dbReference type="EMBL" id="CP015515">
    <property type="protein sequence ID" value="AND17026.1"/>
    <property type="molecule type" value="Genomic_DNA"/>
</dbReference>
<organism evidence="2 3">
    <name type="scientific">Rathayibacter tritici</name>
    <dbReference type="NCBI Taxonomy" id="33888"/>
    <lineage>
        <taxon>Bacteria</taxon>
        <taxon>Bacillati</taxon>
        <taxon>Actinomycetota</taxon>
        <taxon>Actinomycetes</taxon>
        <taxon>Micrococcales</taxon>
        <taxon>Microbacteriaceae</taxon>
        <taxon>Rathayibacter</taxon>
    </lineage>
</organism>
<dbReference type="PANTHER" id="PTHR47505">
    <property type="entry name" value="DNA UTILIZATION PROTEIN YHGH"/>
    <property type="match status" value="1"/>
</dbReference>
<evidence type="ECO:0008006" key="4">
    <source>
        <dbReference type="Google" id="ProtNLM"/>
    </source>
</evidence>
<dbReference type="Gene3D" id="3.40.50.2020">
    <property type="match status" value="1"/>
</dbReference>
<dbReference type="KEGG" id="rtn:A6122_1898"/>
<dbReference type="InterPro" id="IPR029057">
    <property type="entry name" value="PRTase-like"/>
</dbReference>
<name>A0A160KTB4_9MICO</name>
<dbReference type="RefSeq" id="WP_068254375.1">
    <property type="nucleotide sequence ID" value="NZ_CP015515.1"/>
</dbReference>
<evidence type="ECO:0000313" key="3">
    <source>
        <dbReference type="Proteomes" id="UP000077071"/>
    </source>
</evidence>
<gene>
    <name evidence="2" type="ORF">A6122_1898</name>
</gene>
<protein>
    <recommendedName>
        <fullName evidence="4">ComF family protein</fullName>
    </recommendedName>
</protein>
<evidence type="ECO:0000256" key="1">
    <source>
        <dbReference type="SAM" id="MobiDB-lite"/>
    </source>
</evidence>
<proteinExistence type="predicted"/>